<dbReference type="OrthoDB" id="2643438at2"/>
<dbReference type="InterPro" id="IPR001451">
    <property type="entry name" value="Hexapep"/>
</dbReference>
<dbReference type="Gene3D" id="2.160.10.10">
    <property type="entry name" value="Hexapeptide repeat proteins"/>
    <property type="match status" value="2"/>
</dbReference>
<dbReference type="GO" id="GO:0008374">
    <property type="term" value="F:O-acyltransferase activity"/>
    <property type="evidence" value="ECO:0007669"/>
    <property type="project" value="TreeGrafter"/>
</dbReference>
<dbReference type="PANTHER" id="PTHR23416:SF23">
    <property type="entry name" value="ACETYLTRANSFERASE C18B11.09C-RELATED"/>
    <property type="match status" value="1"/>
</dbReference>
<proteinExistence type="inferred from homology"/>
<keyword evidence="4" id="KW-1185">Reference proteome</keyword>
<dbReference type="AlphaFoldDB" id="A0A563DTJ7"/>
<comment type="caution">
    <text evidence="3">The sequence shown here is derived from an EMBL/GenBank/DDBJ whole genome shotgun (WGS) entry which is preliminary data.</text>
</comment>
<name>A0A563DTJ7_9MICO</name>
<dbReference type="Pfam" id="PF14602">
    <property type="entry name" value="Hexapep_2"/>
    <property type="match status" value="1"/>
</dbReference>
<protein>
    <submittedName>
        <fullName evidence="3">Acyltransferase</fullName>
    </submittedName>
</protein>
<evidence type="ECO:0000256" key="2">
    <source>
        <dbReference type="ARBA" id="ARBA00022679"/>
    </source>
</evidence>
<evidence type="ECO:0000256" key="1">
    <source>
        <dbReference type="ARBA" id="ARBA00007274"/>
    </source>
</evidence>
<keyword evidence="3" id="KW-0012">Acyltransferase</keyword>
<keyword evidence="2 3" id="KW-0808">Transferase</keyword>
<evidence type="ECO:0000313" key="4">
    <source>
        <dbReference type="Proteomes" id="UP000320244"/>
    </source>
</evidence>
<dbReference type="InterPro" id="IPR011004">
    <property type="entry name" value="Trimer_LpxA-like_sf"/>
</dbReference>
<dbReference type="EMBL" id="VCQV01000041">
    <property type="protein sequence ID" value="TWP33486.1"/>
    <property type="molecule type" value="Genomic_DNA"/>
</dbReference>
<evidence type="ECO:0000313" key="3">
    <source>
        <dbReference type="EMBL" id="TWP33486.1"/>
    </source>
</evidence>
<dbReference type="GO" id="GO:0005829">
    <property type="term" value="C:cytosol"/>
    <property type="evidence" value="ECO:0007669"/>
    <property type="project" value="TreeGrafter"/>
</dbReference>
<comment type="similarity">
    <text evidence="1">Belongs to the transferase hexapeptide repeat family.</text>
</comment>
<dbReference type="InterPro" id="IPR051159">
    <property type="entry name" value="Hexapeptide_acetyltransf"/>
</dbReference>
<dbReference type="Proteomes" id="UP000320244">
    <property type="component" value="Unassembled WGS sequence"/>
</dbReference>
<reference evidence="3 4" key="1">
    <citation type="submission" date="2019-05" db="EMBL/GenBank/DDBJ databases">
        <authorList>
            <person name="Lee S.D."/>
        </authorList>
    </citation>
    <scope>NUCLEOTIDE SEQUENCE [LARGE SCALE GENOMIC DNA]</scope>
    <source>
        <strain evidence="3 4">C5-26</strain>
    </source>
</reference>
<dbReference type="Pfam" id="PF00132">
    <property type="entry name" value="Hexapep"/>
    <property type="match status" value="1"/>
</dbReference>
<gene>
    <name evidence="3" type="ORF">FGL98_21240</name>
</gene>
<dbReference type="SUPFAM" id="SSF51161">
    <property type="entry name" value="Trimeric LpxA-like enzymes"/>
    <property type="match status" value="1"/>
</dbReference>
<dbReference type="CDD" id="cd04647">
    <property type="entry name" value="LbH_MAT_like"/>
    <property type="match status" value="1"/>
</dbReference>
<dbReference type="PANTHER" id="PTHR23416">
    <property type="entry name" value="SIALIC ACID SYNTHASE-RELATED"/>
    <property type="match status" value="1"/>
</dbReference>
<sequence>MIRVMSKHATQIKGNDYRIDSNASPGYILTLATARGGMKLRGTIAFPGRDSKPFIASGVTIKERSKIHFGSGVSIGPKCYIDALSTNGVKLGSNSSVGRNTRIECTGTIQNIGKGMTVGENVGLGTDCLYGAAGGIEIGDDSIIGNFVSFHSENHQISDLEKPIRLQGVTRLGISVGRDCWIGAKATILDGAHIGDGCVIAAGSVVIAGEYRSMTIYGGVPAKEIGSRIRPKDRNEGPPQSH</sequence>
<organism evidence="3 4">
    <name type="scientific">Leekyejoonella antrihumi</name>
    <dbReference type="NCBI Taxonomy" id="1660198"/>
    <lineage>
        <taxon>Bacteria</taxon>
        <taxon>Bacillati</taxon>
        <taxon>Actinomycetota</taxon>
        <taxon>Actinomycetes</taxon>
        <taxon>Micrococcales</taxon>
        <taxon>Dermacoccaceae</taxon>
        <taxon>Leekyejoonella</taxon>
    </lineage>
</organism>
<reference evidence="3 4" key="2">
    <citation type="submission" date="2019-08" db="EMBL/GenBank/DDBJ databases">
        <title>Jejuicoccus antrihumi gen. nov., sp. nov., a new member of the family Dermacoccaceae isolated from a cave.</title>
        <authorList>
            <person name="Schumann P."/>
            <person name="Kim I.S."/>
        </authorList>
    </citation>
    <scope>NUCLEOTIDE SEQUENCE [LARGE SCALE GENOMIC DNA]</scope>
    <source>
        <strain evidence="3 4">C5-26</strain>
    </source>
</reference>
<accession>A0A563DTJ7</accession>